<evidence type="ECO:0000313" key="1">
    <source>
        <dbReference type="EMBL" id="KAA5598135.1"/>
    </source>
</evidence>
<dbReference type="OrthoDB" id="7889158at2"/>
<dbReference type="Proteomes" id="UP000323886">
    <property type="component" value="Unassembled WGS sequence"/>
</dbReference>
<proteinExistence type="predicted"/>
<evidence type="ECO:0008006" key="3">
    <source>
        <dbReference type="Google" id="ProtNLM"/>
    </source>
</evidence>
<evidence type="ECO:0000313" key="2">
    <source>
        <dbReference type="Proteomes" id="UP000323886"/>
    </source>
</evidence>
<accession>A0A5M6HQJ4</accession>
<gene>
    <name evidence="1" type="ORF">F1193_13880</name>
</gene>
<dbReference type="RefSeq" id="WP_150098403.1">
    <property type="nucleotide sequence ID" value="NZ_VWPL01000031.1"/>
</dbReference>
<keyword evidence="2" id="KW-1185">Reference proteome</keyword>
<dbReference type="EMBL" id="VWPL01000031">
    <property type="protein sequence ID" value="KAA5598135.1"/>
    <property type="molecule type" value="Genomic_DNA"/>
</dbReference>
<name>A0A5M6HQJ4_9HYPH</name>
<reference evidence="1 2" key="1">
    <citation type="submission" date="2019-09" db="EMBL/GenBank/DDBJ databases">
        <title>Draft Whole-Genome sequence of Blastochloris sulfoviridis DSM 729.</title>
        <authorList>
            <person name="Meyer T.E."/>
            <person name="Kyndt J.A."/>
        </authorList>
    </citation>
    <scope>NUCLEOTIDE SEQUENCE [LARGE SCALE GENOMIC DNA]</scope>
    <source>
        <strain evidence="1 2">DSM 729</strain>
    </source>
</reference>
<dbReference type="AlphaFoldDB" id="A0A5M6HQJ4"/>
<organism evidence="1 2">
    <name type="scientific">Blastochloris sulfoviridis</name>
    <dbReference type="NCBI Taxonomy" id="50712"/>
    <lineage>
        <taxon>Bacteria</taxon>
        <taxon>Pseudomonadati</taxon>
        <taxon>Pseudomonadota</taxon>
        <taxon>Alphaproteobacteria</taxon>
        <taxon>Hyphomicrobiales</taxon>
        <taxon>Blastochloridaceae</taxon>
        <taxon>Blastochloris</taxon>
    </lineage>
</organism>
<comment type="caution">
    <text evidence="1">The sequence shown here is derived from an EMBL/GenBank/DDBJ whole genome shotgun (WGS) entry which is preliminary data.</text>
</comment>
<sequence>MTKILEHAVAKAQSLPEAEQDALGAILLSMLDGEALGPDLDEETRAAIHQGLEQARRGEFVTDEDVAALWRRHGL</sequence>
<protein>
    <recommendedName>
        <fullName evidence="3">Addiction module protein</fullName>
    </recommendedName>
</protein>